<dbReference type="EMBL" id="BKCP01004995">
    <property type="protein sequence ID" value="GER35630.1"/>
    <property type="molecule type" value="Genomic_DNA"/>
</dbReference>
<comment type="similarity">
    <text evidence="2">Belongs to the fasciclin-like AGP family.</text>
</comment>
<keyword evidence="4" id="KW-0325">Glycoprotein</keyword>
<name>A0A5A7PS39_STRAF</name>
<proteinExistence type="inferred from homology"/>
<dbReference type="PROSITE" id="PS50213">
    <property type="entry name" value="FAS1"/>
    <property type="match status" value="2"/>
</dbReference>
<dbReference type="GO" id="GO:0098552">
    <property type="term" value="C:side of membrane"/>
    <property type="evidence" value="ECO:0007669"/>
    <property type="project" value="UniProtKB-KW"/>
</dbReference>
<protein>
    <submittedName>
        <fullName evidence="9">Fasciclin-like arabinogalactan family protein</fullName>
    </submittedName>
</protein>
<keyword evidence="10" id="KW-1185">Reference proteome</keyword>
<feature type="domain" description="FAS1" evidence="8">
    <location>
        <begin position="32"/>
        <end position="177"/>
    </location>
</feature>
<dbReference type="InterPro" id="IPR033254">
    <property type="entry name" value="Plant_FLA"/>
</dbReference>
<evidence type="ECO:0000313" key="10">
    <source>
        <dbReference type="Proteomes" id="UP000325081"/>
    </source>
</evidence>
<keyword evidence="7" id="KW-0449">Lipoprotein</keyword>
<dbReference type="Proteomes" id="UP000325081">
    <property type="component" value="Unassembled WGS sequence"/>
</dbReference>
<organism evidence="9 10">
    <name type="scientific">Striga asiatica</name>
    <name type="common">Asiatic witchweed</name>
    <name type="synonym">Buchnera asiatica</name>
    <dbReference type="NCBI Taxonomy" id="4170"/>
    <lineage>
        <taxon>Eukaryota</taxon>
        <taxon>Viridiplantae</taxon>
        <taxon>Streptophyta</taxon>
        <taxon>Embryophyta</taxon>
        <taxon>Tracheophyta</taxon>
        <taxon>Spermatophyta</taxon>
        <taxon>Magnoliopsida</taxon>
        <taxon>eudicotyledons</taxon>
        <taxon>Gunneridae</taxon>
        <taxon>Pentapetalae</taxon>
        <taxon>asterids</taxon>
        <taxon>lamiids</taxon>
        <taxon>Lamiales</taxon>
        <taxon>Orobanchaceae</taxon>
        <taxon>Buchnereae</taxon>
        <taxon>Striga</taxon>
    </lineage>
</organism>
<keyword evidence="3" id="KW-1003">Cell membrane</keyword>
<keyword evidence="4" id="KW-0336">GPI-anchor</keyword>
<dbReference type="GO" id="GO:0009825">
    <property type="term" value="P:multidimensional cell growth"/>
    <property type="evidence" value="ECO:0007669"/>
    <property type="project" value="TreeGrafter"/>
</dbReference>
<dbReference type="AlphaFoldDB" id="A0A5A7PS39"/>
<dbReference type="SMART" id="SM00554">
    <property type="entry name" value="FAS1"/>
    <property type="match status" value="2"/>
</dbReference>
<evidence type="ECO:0000256" key="3">
    <source>
        <dbReference type="ARBA" id="ARBA00022475"/>
    </source>
</evidence>
<evidence type="ECO:0000256" key="4">
    <source>
        <dbReference type="ARBA" id="ARBA00022622"/>
    </source>
</evidence>
<dbReference type="InterPro" id="IPR000782">
    <property type="entry name" value="FAS1_domain"/>
</dbReference>
<gene>
    <name evidence="9" type="ORF">STAS_11925</name>
</gene>
<dbReference type="PANTHER" id="PTHR32382:SF0">
    <property type="entry name" value="FASCICLIN-LIKE ARABINOGALACTAN PROTEIN 4"/>
    <property type="match status" value="1"/>
</dbReference>
<comment type="caution">
    <text evidence="9">The sequence shown here is derived from an EMBL/GenBank/DDBJ whole genome shotgun (WGS) entry which is preliminary data.</text>
</comment>
<dbReference type="GO" id="GO:0048354">
    <property type="term" value="P:mucilage biosynthetic process involved in seed coat development"/>
    <property type="evidence" value="ECO:0007669"/>
    <property type="project" value="TreeGrafter"/>
</dbReference>
<dbReference type="GO" id="GO:0009738">
    <property type="term" value="P:abscisic acid-activated signaling pathway"/>
    <property type="evidence" value="ECO:0007669"/>
    <property type="project" value="TreeGrafter"/>
</dbReference>
<evidence type="ECO:0000256" key="5">
    <source>
        <dbReference type="ARBA" id="ARBA00022729"/>
    </source>
</evidence>
<evidence type="ECO:0000256" key="6">
    <source>
        <dbReference type="ARBA" id="ARBA00023136"/>
    </source>
</evidence>
<dbReference type="Gene3D" id="2.30.180.10">
    <property type="entry name" value="FAS1 domain"/>
    <property type="match status" value="2"/>
</dbReference>
<feature type="domain" description="FAS1" evidence="8">
    <location>
        <begin position="194"/>
        <end position="339"/>
    </location>
</feature>
<dbReference type="Pfam" id="PF02469">
    <property type="entry name" value="Fasciclin"/>
    <property type="match status" value="2"/>
</dbReference>
<evidence type="ECO:0000256" key="7">
    <source>
        <dbReference type="ARBA" id="ARBA00023288"/>
    </source>
</evidence>
<dbReference type="InterPro" id="IPR036378">
    <property type="entry name" value="FAS1_dom_sf"/>
</dbReference>
<comment type="subcellular location">
    <subcellularLocation>
        <location evidence="1">Cell membrane</location>
        <topology evidence="1">Lipid-anchor</topology>
        <topology evidence="1">GPI-anchor</topology>
    </subcellularLocation>
</comment>
<dbReference type="PANTHER" id="PTHR32382">
    <property type="entry name" value="FASCICLIN-LIKE ARABINOGALACTAN PROTEIN"/>
    <property type="match status" value="1"/>
</dbReference>
<sequence length="404" mass="42822">MGIPISSSNSNRFTRLLLCILLFSLYPFPISSINITHLLSPYSIFSDFNSLLTTTALAADLSTRSPFTLLAVPNDHILSAPSSALLPDVLRYHVLLDRLTPSDLRRLPPTGKLVTTLFQTTGRATDNSGSVNITRDPASDTVTFRSLASNSSATLLPPIETLIADGNISVLPISSLLIPSSLDLMASETRPPLGLNITQELIDGHNFNVAAAMFTASGVVSEFGADMAGAGITLFAPTDTAFADLPSSVRFQSLTADQKAIVLKFHVLHSYYPLGTLESIVNPTYPTLATEQNGAGRFTVNISRLNGSVAIDTGLVLATITQTVFDQNPVAIFGVSKVLLPKEYFGGSGIIPDAPPPDIAAPSLDDAPGPSSHLQVPPLPGQTSGALRAFVACWCVIFCYVLLL</sequence>
<dbReference type="OrthoDB" id="286301at2759"/>
<evidence type="ECO:0000256" key="2">
    <source>
        <dbReference type="ARBA" id="ARBA00007843"/>
    </source>
</evidence>
<evidence type="ECO:0000259" key="8">
    <source>
        <dbReference type="PROSITE" id="PS50213"/>
    </source>
</evidence>
<keyword evidence="6" id="KW-0472">Membrane</keyword>
<dbReference type="GO" id="GO:0005886">
    <property type="term" value="C:plasma membrane"/>
    <property type="evidence" value="ECO:0007669"/>
    <property type="project" value="UniProtKB-SubCell"/>
</dbReference>
<dbReference type="SUPFAM" id="SSF82153">
    <property type="entry name" value="FAS1 domain"/>
    <property type="match status" value="2"/>
</dbReference>
<accession>A0A5A7PS39</accession>
<evidence type="ECO:0000256" key="1">
    <source>
        <dbReference type="ARBA" id="ARBA00004609"/>
    </source>
</evidence>
<reference evidence="10" key="1">
    <citation type="journal article" date="2019" name="Curr. Biol.">
        <title>Genome Sequence of Striga asiatica Provides Insight into the Evolution of Plant Parasitism.</title>
        <authorList>
            <person name="Yoshida S."/>
            <person name="Kim S."/>
            <person name="Wafula E.K."/>
            <person name="Tanskanen J."/>
            <person name="Kim Y.M."/>
            <person name="Honaas L."/>
            <person name="Yang Z."/>
            <person name="Spallek T."/>
            <person name="Conn C.E."/>
            <person name="Ichihashi Y."/>
            <person name="Cheong K."/>
            <person name="Cui S."/>
            <person name="Der J.P."/>
            <person name="Gundlach H."/>
            <person name="Jiao Y."/>
            <person name="Hori C."/>
            <person name="Ishida J.K."/>
            <person name="Kasahara H."/>
            <person name="Kiba T."/>
            <person name="Kim M.S."/>
            <person name="Koo N."/>
            <person name="Laohavisit A."/>
            <person name="Lee Y.H."/>
            <person name="Lumba S."/>
            <person name="McCourt P."/>
            <person name="Mortimer J.C."/>
            <person name="Mutuku J.M."/>
            <person name="Nomura T."/>
            <person name="Sasaki-Sekimoto Y."/>
            <person name="Seto Y."/>
            <person name="Wang Y."/>
            <person name="Wakatake T."/>
            <person name="Sakakibara H."/>
            <person name="Demura T."/>
            <person name="Yamaguchi S."/>
            <person name="Yoneyama K."/>
            <person name="Manabe R.I."/>
            <person name="Nelson D.C."/>
            <person name="Schulman A.H."/>
            <person name="Timko M.P."/>
            <person name="dePamphilis C.W."/>
            <person name="Choi D."/>
            <person name="Shirasu K."/>
        </authorList>
    </citation>
    <scope>NUCLEOTIDE SEQUENCE [LARGE SCALE GENOMIC DNA]</scope>
    <source>
        <strain evidence="10">cv. UVA1</strain>
    </source>
</reference>
<keyword evidence="5" id="KW-0732">Signal</keyword>
<dbReference type="FunFam" id="2.30.180.10:FF:000013">
    <property type="entry name" value="Fasciclin-like arabinogalactan protein 4"/>
    <property type="match status" value="1"/>
</dbReference>
<evidence type="ECO:0000313" key="9">
    <source>
        <dbReference type="EMBL" id="GER35630.1"/>
    </source>
</evidence>